<dbReference type="OrthoDB" id="5964455at2759"/>
<feature type="compositionally biased region" description="Polar residues" evidence="4">
    <location>
        <begin position="576"/>
        <end position="589"/>
    </location>
</feature>
<dbReference type="GO" id="GO:0007165">
    <property type="term" value="P:signal transduction"/>
    <property type="evidence" value="ECO:0007669"/>
    <property type="project" value="InterPro"/>
</dbReference>
<dbReference type="InterPro" id="IPR011990">
    <property type="entry name" value="TPR-like_helical_dom_sf"/>
</dbReference>
<dbReference type="SUPFAM" id="SSF48452">
    <property type="entry name" value="TPR-like"/>
    <property type="match status" value="3"/>
</dbReference>
<name>A0A3M6UKJ8_POCDA</name>
<evidence type="ECO:0000256" key="1">
    <source>
        <dbReference type="ARBA" id="ARBA00022737"/>
    </source>
</evidence>
<feature type="repeat" description="TPR" evidence="3">
    <location>
        <begin position="215"/>
        <end position="248"/>
    </location>
</feature>
<evidence type="ECO:0000313" key="6">
    <source>
        <dbReference type="EMBL" id="RMX54099.1"/>
    </source>
</evidence>
<dbReference type="SMART" id="SM00028">
    <property type="entry name" value="TPR"/>
    <property type="match status" value="7"/>
</dbReference>
<feature type="repeat" description="TPR" evidence="3">
    <location>
        <begin position="131"/>
        <end position="164"/>
    </location>
</feature>
<dbReference type="SUPFAM" id="SSF52540">
    <property type="entry name" value="P-loop containing nucleoside triphosphate hydrolases"/>
    <property type="match status" value="1"/>
</dbReference>
<dbReference type="InterPro" id="IPR027417">
    <property type="entry name" value="P-loop_NTPase"/>
</dbReference>
<feature type="domain" description="Death" evidence="5">
    <location>
        <begin position="1080"/>
        <end position="1140"/>
    </location>
</feature>
<dbReference type="Pfam" id="PF00531">
    <property type="entry name" value="Death"/>
    <property type="match status" value="1"/>
</dbReference>
<feature type="repeat" description="TPR" evidence="3">
    <location>
        <begin position="47"/>
        <end position="80"/>
    </location>
</feature>
<feature type="region of interest" description="Disordered" evidence="4">
    <location>
        <begin position="544"/>
        <end position="602"/>
    </location>
</feature>
<evidence type="ECO:0000256" key="3">
    <source>
        <dbReference type="PROSITE-ProRule" id="PRU00339"/>
    </source>
</evidence>
<dbReference type="SUPFAM" id="SSF47986">
    <property type="entry name" value="DEATH domain"/>
    <property type="match status" value="1"/>
</dbReference>
<keyword evidence="2 3" id="KW-0802">TPR repeat</keyword>
<keyword evidence="1" id="KW-0677">Repeat</keyword>
<dbReference type="PROSITE" id="PS50005">
    <property type="entry name" value="TPR"/>
    <property type="match status" value="3"/>
</dbReference>
<dbReference type="Pfam" id="PF13374">
    <property type="entry name" value="TPR_10"/>
    <property type="match status" value="1"/>
</dbReference>
<dbReference type="CDD" id="cd01670">
    <property type="entry name" value="Death"/>
    <property type="match status" value="1"/>
</dbReference>
<dbReference type="EMBL" id="RCHS01001329">
    <property type="protein sequence ID" value="RMX54099.1"/>
    <property type="molecule type" value="Genomic_DNA"/>
</dbReference>
<dbReference type="InterPro" id="IPR019734">
    <property type="entry name" value="TPR_rpt"/>
</dbReference>
<dbReference type="Gene3D" id="1.25.40.10">
    <property type="entry name" value="Tetratricopeptide repeat domain"/>
    <property type="match status" value="3"/>
</dbReference>
<dbReference type="PANTHER" id="PTHR45641">
    <property type="entry name" value="TETRATRICOPEPTIDE REPEAT PROTEIN (AFU_ORTHOLOGUE AFUA_6G03870)"/>
    <property type="match status" value="1"/>
</dbReference>
<organism evidence="6 7">
    <name type="scientific">Pocillopora damicornis</name>
    <name type="common">Cauliflower coral</name>
    <name type="synonym">Millepora damicornis</name>
    <dbReference type="NCBI Taxonomy" id="46731"/>
    <lineage>
        <taxon>Eukaryota</taxon>
        <taxon>Metazoa</taxon>
        <taxon>Cnidaria</taxon>
        <taxon>Anthozoa</taxon>
        <taxon>Hexacorallia</taxon>
        <taxon>Scleractinia</taxon>
        <taxon>Astrocoeniina</taxon>
        <taxon>Pocilloporidae</taxon>
        <taxon>Pocillopora</taxon>
    </lineage>
</organism>
<evidence type="ECO:0000256" key="2">
    <source>
        <dbReference type="ARBA" id="ARBA00022803"/>
    </source>
</evidence>
<sequence>MTDQATSYSIVGTASGFLGDVQQAKDNHVRELNIRLKNLGPDHVDVAASYSDLGTVCGALGEFQQAKEYHSQALDIRLKNLGSEHVDVATSFSGLGTVCGALGEFQRAKDYHGRALNIYWKKLGPEHVDVAASYNGLGTVFCALGEFQQAKNYHGRALDIRLKNLGPEHADVAASYSGLGTVCGALGELQQAKDYHGRALDIRLKNLGPKHVGVAASYSALGTVFCAPGEFQQAKDYHGRALDIRMKNLGPEHVYVAASYSALGTVTHALGEFQQAKDYHGRALDIRLKKLGPEHDFVALSYSDLGTVCSSLGDLVQAKDNFERARNIFVKRSGPQNIYVAMFCRNLATICDVIGTPKQAKHWNERAQTILSKNNRSERADVSSLSKFQTEHSAKDWNKRVQTILRKNNRAERADVPSLRKFQITVHSVPPYILARGSIAKAAYQRALETGKTFDKRAKILLIGQDRVGKTSVLRSLKGELFRQDESSTLGLQIDMPLKHVGEKPWKNSKEEQEKSTFHYKCALNISNQLLTEPPNEIYVDSEVTKQTETDETQRTEGMIGEIGSNQDHDIEPRSRVNSGKISPKTQGDNGHHEKRNSDMPDEVVRLTTENLSRIESVKDDGIWPVCMDFGGQAIYRAIHPILASREAVYLLVVNYHSYHELTIMPPLPQSPQLVPVSASNSRGLCGKWPKKYTFSTSKDEITRVFTKLKDGNVVYHGRADDPLSLVVLNPRWLIDVLCQIITVEKQEEEKTVISNLRKDLGKNGILDAKLLDYSCTKLGVGDIKESLLFLMKKFNLLCEYTGKDGSSVYLVPCMLTSTPDDAFMPDVSVNPGPAPVYVTFSTQYVPGGLFSRMVVLFFESVQRRIACDQAKLWANSARFYLGDQTAVDFVCYKRVIKVHVWNFTYLSMDPVKTEPKVCSEVLSFLKTSLERLHEECHWLQTVSWDLCARCDLCPREFVHGTGNCYWHAEVECCHDDCAHYVSLTRKPFVCTRTQGPKFCPPKTWSQVLDDANGKNLSGQSLQSFPQTKAVSSLAQCSSVHFGKRVLPYQTAQSMVPAKIARTGKILKEGILSKDDHMGLSNSISEDWRRLGLLLGIRVEDLDNIDQRRRDYFDKAHQMLRLWMEKNASNATYRFLCQALCHQCLNRRDLAERFCFR</sequence>
<evidence type="ECO:0000259" key="5">
    <source>
        <dbReference type="PROSITE" id="PS50017"/>
    </source>
</evidence>
<dbReference type="PROSITE" id="PS50017">
    <property type="entry name" value="DEATH_DOMAIN"/>
    <property type="match status" value="1"/>
</dbReference>
<dbReference type="InterPro" id="IPR011029">
    <property type="entry name" value="DEATH-like_dom_sf"/>
</dbReference>
<dbReference type="STRING" id="46731.A0A3M6UKJ8"/>
<evidence type="ECO:0000313" key="7">
    <source>
        <dbReference type="Proteomes" id="UP000275408"/>
    </source>
</evidence>
<protein>
    <recommendedName>
        <fullName evidence="5">Death domain-containing protein</fullName>
    </recommendedName>
</protein>
<dbReference type="Gene3D" id="1.10.533.10">
    <property type="entry name" value="Death Domain, Fas"/>
    <property type="match status" value="1"/>
</dbReference>
<reference evidence="6 7" key="1">
    <citation type="journal article" date="2018" name="Sci. Rep.">
        <title>Comparative analysis of the Pocillopora damicornis genome highlights role of immune system in coral evolution.</title>
        <authorList>
            <person name="Cunning R."/>
            <person name="Bay R.A."/>
            <person name="Gillette P."/>
            <person name="Baker A.C."/>
            <person name="Traylor-Knowles N."/>
        </authorList>
    </citation>
    <scope>NUCLEOTIDE SEQUENCE [LARGE SCALE GENOMIC DNA]</scope>
    <source>
        <strain evidence="6">RSMAS</strain>
        <tissue evidence="6">Whole animal</tissue>
    </source>
</reference>
<dbReference type="PANTHER" id="PTHR45641:SF1">
    <property type="entry name" value="AAA+ ATPASE DOMAIN-CONTAINING PROTEIN"/>
    <property type="match status" value="1"/>
</dbReference>
<dbReference type="AlphaFoldDB" id="A0A3M6UKJ8"/>
<dbReference type="InterPro" id="IPR000488">
    <property type="entry name" value="Death_dom"/>
</dbReference>
<evidence type="ECO:0000256" key="4">
    <source>
        <dbReference type="SAM" id="MobiDB-lite"/>
    </source>
</evidence>
<dbReference type="Proteomes" id="UP000275408">
    <property type="component" value="Unassembled WGS sequence"/>
</dbReference>
<feature type="compositionally biased region" description="Basic and acidic residues" evidence="4">
    <location>
        <begin position="590"/>
        <end position="602"/>
    </location>
</feature>
<comment type="caution">
    <text evidence="6">The sequence shown here is derived from an EMBL/GenBank/DDBJ whole genome shotgun (WGS) entry which is preliminary data.</text>
</comment>
<accession>A0A3M6UKJ8</accession>
<gene>
    <name evidence="6" type="ORF">pdam_00014813</name>
</gene>
<feature type="compositionally biased region" description="Basic and acidic residues" evidence="4">
    <location>
        <begin position="544"/>
        <end position="555"/>
    </location>
</feature>
<keyword evidence="7" id="KW-1185">Reference proteome</keyword>
<dbReference type="Gene3D" id="3.40.50.300">
    <property type="entry name" value="P-loop containing nucleotide triphosphate hydrolases"/>
    <property type="match status" value="1"/>
</dbReference>
<proteinExistence type="predicted"/>
<dbReference type="Pfam" id="PF13424">
    <property type="entry name" value="TPR_12"/>
    <property type="match status" value="3"/>
</dbReference>